<keyword evidence="10" id="KW-1185">Reference proteome</keyword>
<dbReference type="Proteomes" id="UP000000852">
    <property type="component" value="Chromosome"/>
</dbReference>
<sequence length="388" mass="42855">MIAVIADDFTGAAEIGGIALRQGWNAIIDTRVQKGTETDILIIATNTRSKPPQEARKTIRELTLQLLSLSPEIIYKKIDSVLRGNVGEELLEQMAVSQKRRALLIPANPSLKRVIKDGIYYYEGLPLKDSTFARNVKHQIGSSRVIDLMGDGAGKDTVVISRAELMPDKGLIIGNTTDEADLDHWAGRVDEETIMAGGSSFFNALLRKIKVHPYTDPAGFAFGKKVIYVCGSAFPLSRSVVEDARQAGQYVSYMPSRMFCKPAEKSAYMAHWEREILKGVQQSGTVIVAINVIEEPRVENLSSELGKTIATVIANVMQGVQLEELVIEGGATASAIIEKLEYRKFHPTQELAPGVIRMKVEENKSLHLTMKPGSYTWPSSIWKYSHKP</sequence>
<evidence type="ECO:0000256" key="4">
    <source>
        <dbReference type="ARBA" id="ARBA00022777"/>
    </source>
</evidence>
<dbReference type="SUPFAM" id="SSF142764">
    <property type="entry name" value="YgbK-like"/>
    <property type="match status" value="1"/>
</dbReference>
<reference evidence="9 10" key="1">
    <citation type="journal article" date="2009" name="Stand. Genomic Sci.">
        <title>Complete genome sequence of Pedobacter heparinus type strain (HIM 762-3).</title>
        <authorList>
            <person name="Han C."/>
            <person name="Spring S."/>
            <person name="Lapidus A."/>
            <person name="Del Rio T.G."/>
            <person name="Tice H."/>
            <person name="Copeland A."/>
            <person name="Cheng J.F."/>
            <person name="Lucas S."/>
            <person name="Chen F."/>
            <person name="Nolan M."/>
            <person name="Bruce D."/>
            <person name="Goodwin L."/>
            <person name="Pitluck S."/>
            <person name="Ivanova N."/>
            <person name="Mavromatis K."/>
            <person name="Mikhailova N."/>
            <person name="Pati A."/>
            <person name="Chen A."/>
            <person name="Palaniappan K."/>
            <person name="Land M."/>
            <person name="Hauser L."/>
            <person name="Chang Y.J."/>
            <person name="Jeffries C.C."/>
            <person name="Saunders E."/>
            <person name="Chertkov O."/>
            <person name="Brettin T."/>
            <person name="Goker M."/>
            <person name="Rohde M."/>
            <person name="Bristow J."/>
            <person name="Eisen J.A."/>
            <person name="Markowitz V."/>
            <person name="Hugenholtz P."/>
            <person name="Kyrpides N.C."/>
            <person name="Klenk H.P."/>
            <person name="Detter J.C."/>
        </authorList>
    </citation>
    <scope>NUCLEOTIDE SEQUENCE [LARGE SCALE GENOMIC DNA]</scope>
    <source>
        <strain evidence="10">ATCC 13125 / DSM 2366 / CIP 104194 / JCM 7457 / NBRC 12017 / NCIMB 9290 / NRRL B-14731 / HIM 762-3</strain>
    </source>
</reference>
<dbReference type="STRING" id="485917.Phep_0524"/>
<dbReference type="RefSeq" id="WP_012780701.1">
    <property type="nucleotide sequence ID" value="NC_013061.1"/>
</dbReference>
<dbReference type="EMBL" id="CP001681">
    <property type="protein sequence ID" value="ACU02748.1"/>
    <property type="molecule type" value="Genomic_DNA"/>
</dbReference>
<keyword evidence="5" id="KW-0067">ATP-binding</keyword>
<evidence type="ECO:0000256" key="1">
    <source>
        <dbReference type="ARBA" id="ARBA00005715"/>
    </source>
</evidence>
<dbReference type="GO" id="GO:0005524">
    <property type="term" value="F:ATP binding"/>
    <property type="evidence" value="ECO:0007669"/>
    <property type="project" value="UniProtKB-KW"/>
</dbReference>
<evidence type="ECO:0000256" key="5">
    <source>
        <dbReference type="ARBA" id="ARBA00022840"/>
    </source>
</evidence>
<dbReference type="InterPro" id="IPR010737">
    <property type="entry name" value="4-carb_acid_sugar_kinase_N"/>
</dbReference>
<feature type="domain" description="Four-carbon acid sugar kinase nucleotide binding" evidence="8">
    <location>
        <begin position="228"/>
        <end position="374"/>
    </location>
</feature>
<dbReference type="Pfam" id="PF17042">
    <property type="entry name" value="NBD_C"/>
    <property type="match status" value="1"/>
</dbReference>
<name>C6Y0I7_PEDHD</name>
<dbReference type="eggNOG" id="COG3395">
    <property type="taxonomic scope" value="Bacteria"/>
</dbReference>
<dbReference type="KEGG" id="phe:Phep_0524"/>
<evidence type="ECO:0000256" key="2">
    <source>
        <dbReference type="ARBA" id="ARBA00022679"/>
    </source>
</evidence>
<dbReference type="HOGENOM" id="CLU_029424_0_0_10"/>
<dbReference type="GO" id="GO:0016301">
    <property type="term" value="F:kinase activity"/>
    <property type="evidence" value="ECO:0007669"/>
    <property type="project" value="UniProtKB-KW"/>
</dbReference>
<organism evidence="9 10">
    <name type="scientific">Pedobacter heparinus (strain ATCC 13125 / DSM 2366 / CIP 104194 / JCM 7457 / NBRC 12017 / NCIMB 9290 / NRRL B-14731 / HIM 762-3)</name>
    <dbReference type="NCBI Taxonomy" id="485917"/>
    <lineage>
        <taxon>Bacteria</taxon>
        <taxon>Pseudomonadati</taxon>
        <taxon>Bacteroidota</taxon>
        <taxon>Sphingobacteriia</taxon>
        <taxon>Sphingobacteriales</taxon>
        <taxon>Sphingobacteriaceae</taxon>
        <taxon>Pedobacter</taxon>
    </lineage>
</organism>
<dbReference type="Gene3D" id="3.40.50.10840">
    <property type="entry name" value="Putative sugar-binding, N-terminal domain"/>
    <property type="match status" value="1"/>
</dbReference>
<evidence type="ECO:0000259" key="7">
    <source>
        <dbReference type="Pfam" id="PF07005"/>
    </source>
</evidence>
<protein>
    <recommendedName>
        <fullName evidence="11">Four-carbon acid sugar kinase N-terminal domain-containing protein</fullName>
    </recommendedName>
</protein>
<keyword evidence="4" id="KW-0418">Kinase</keyword>
<dbReference type="OrthoDB" id="9778478at2"/>
<proteinExistence type="inferred from homology"/>
<feature type="domain" description="Four-carbon acid sugar kinase N-terminal" evidence="7">
    <location>
        <begin position="2"/>
        <end position="204"/>
    </location>
</feature>
<evidence type="ECO:0008006" key="11">
    <source>
        <dbReference type="Google" id="ProtNLM"/>
    </source>
</evidence>
<evidence type="ECO:0000313" key="9">
    <source>
        <dbReference type="EMBL" id="ACU02748.1"/>
    </source>
</evidence>
<evidence type="ECO:0000256" key="6">
    <source>
        <dbReference type="ARBA" id="ARBA00023277"/>
    </source>
</evidence>
<accession>C6Y0I7</accession>
<keyword evidence="3" id="KW-0547">Nucleotide-binding</keyword>
<gene>
    <name evidence="9" type="ordered locus">Phep_0524</name>
</gene>
<evidence type="ECO:0000313" key="10">
    <source>
        <dbReference type="Proteomes" id="UP000000852"/>
    </source>
</evidence>
<dbReference type="AlphaFoldDB" id="C6Y0I7"/>
<evidence type="ECO:0000256" key="3">
    <source>
        <dbReference type="ARBA" id="ARBA00022741"/>
    </source>
</evidence>
<dbReference type="InterPro" id="IPR037051">
    <property type="entry name" value="4-carb_acid_sugar_kinase_N_sf"/>
</dbReference>
<keyword evidence="2" id="KW-0808">Transferase</keyword>
<evidence type="ECO:0000259" key="8">
    <source>
        <dbReference type="Pfam" id="PF17042"/>
    </source>
</evidence>
<comment type="similarity">
    <text evidence="1">Belongs to the four-carbon acid sugar kinase family.</text>
</comment>
<keyword evidence="6" id="KW-0119">Carbohydrate metabolism</keyword>
<dbReference type="Gene3D" id="3.40.980.20">
    <property type="entry name" value="Four-carbon acid sugar kinase, nucleotide binding domain"/>
    <property type="match status" value="1"/>
</dbReference>
<dbReference type="InterPro" id="IPR031475">
    <property type="entry name" value="NBD_C"/>
</dbReference>
<dbReference type="InterPro" id="IPR042213">
    <property type="entry name" value="NBD_C_sf"/>
</dbReference>
<dbReference type="Pfam" id="PF07005">
    <property type="entry name" value="SBD_N"/>
    <property type="match status" value="1"/>
</dbReference>